<dbReference type="Gene3D" id="2.70.150.10">
    <property type="entry name" value="Calcium-transporting ATPase, cytoplasmic transduction domain A"/>
    <property type="match status" value="1"/>
</dbReference>
<dbReference type="Pfam" id="PF00122">
    <property type="entry name" value="E1-E2_ATPase"/>
    <property type="match status" value="1"/>
</dbReference>
<accession>A0A1M5VG55</accession>
<evidence type="ECO:0000313" key="12">
    <source>
        <dbReference type="Proteomes" id="UP000183995"/>
    </source>
</evidence>
<keyword evidence="5" id="KW-1278">Translocase</keyword>
<dbReference type="InterPro" id="IPR059000">
    <property type="entry name" value="ATPase_P-type_domA"/>
</dbReference>
<dbReference type="Pfam" id="PF00702">
    <property type="entry name" value="Hydrolase"/>
    <property type="match status" value="1"/>
</dbReference>
<dbReference type="SFLD" id="SFLDG00002">
    <property type="entry name" value="C1.7:_P-type_atpase_like"/>
    <property type="match status" value="1"/>
</dbReference>
<comment type="catalytic activity">
    <reaction evidence="9">
        <text>Cd(2+)(in) + ATP + H2O = Cd(2+)(out) + ADP + phosphate + H(+)</text>
        <dbReference type="Rhea" id="RHEA:12132"/>
        <dbReference type="ChEBI" id="CHEBI:15377"/>
        <dbReference type="ChEBI" id="CHEBI:15378"/>
        <dbReference type="ChEBI" id="CHEBI:30616"/>
        <dbReference type="ChEBI" id="CHEBI:43474"/>
        <dbReference type="ChEBI" id="CHEBI:48775"/>
        <dbReference type="ChEBI" id="CHEBI:456216"/>
        <dbReference type="EC" id="7.2.2.21"/>
    </reaction>
</comment>
<dbReference type="Gene3D" id="3.40.50.1000">
    <property type="entry name" value="HAD superfamily/HAD-like"/>
    <property type="match status" value="1"/>
</dbReference>
<dbReference type="InterPro" id="IPR023214">
    <property type="entry name" value="HAD_sf"/>
</dbReference>
<evidence type="ECO:0000256" key="1">
    <source>
        <dbReference type="ARBA" id="ARBA00004141"/>
    </source>
</evidence>
<evidence type="ECO:0000259" key="10">
    <source>
        <dbReference type="Pfam" id="PF00122"/>
    </source>
</evidence>
<dbReference type="SUPFAM" id="SSF56784">
    <property type="entry name" value="HAD-like"/>
    <property type="match status" value="1"/>
</dbReference>
<evidence type="ECO:0000256" key="5">
    <source>
        <dbReference type="ARBA" id="ARBA00022967"/>
    </source>
</evidence>
<evidence type="ECO:0000256" key="8">
    <source>
        <dbReference type="ARBA" id="ARBA00039103"/>
    </source>
</evidence>
<protein>
    <recommendedName>
        <fullName evidence="8">Cd(2+)-exporting ATPase</fullName>
        <ecNumber evidence="8">7.2.2.21</ecNumber>
    </recommendedName>
</protein>
<dbReference type="InterPro" id="IPR044492">
    <property type="entry name" value="P_typ_ATPase_HD_dom"/>
</dbReference>
<feature type="domain" description="P-type ATPase A" evidence="10">
    <location>
        <begin position="228"/>
        <end position="300"/>
    </location>
</feature>
<keyword evidence="7" id="KW-0472">Membrane</keyword>
<dbReference type="NCBIfam" id="TIGR01494">
    <property type="entry name" value="ATPase_P-type"/>
    <property type="match status" value="1"/>
</dbReference>
<dbReference type="GO" id="GO:0016020">
    <property type="term" value="C:membrane"/>
    <property type="evidence" value="ECO:0007669"/>
    <property type="project" value="UniProtKB-SubCell"/>
</dbReference>
<dbReference type="STRING" id="1123282.SAMN02745823_00813"/>
<dbReference type="SFLD" id="SFLDS00003">
    <property type="entry name" value="Haloacid_Dehalogenase"/>
    <property type="match status" value="1"/>
</dbReference>
<dbReference type="GO" id="GO:0008551">
    <property type="term" value="F:P-type cadmium transporter activity"/>
    <property type="evidence" value="ECO:0007669"/>
    <property type="project" value="UniProtKB-EC"/>
</dbReference>
<evidence type="ECO:0000256" key="3">
    <source>
        <dbReference type="ARBA" id="ARBA00022539"/>
    </source>
</evidence>
<comment type="similarity">
    <text evidence="2">Belongs to the cation transport ATPase (P-type) (TC 3.A.3) family. Type IB subfamily.</text>
</comment>
<dbReference type="AlphaFoldDB" id="A0A1M5VG55"/>
<dbReference type="EMBL" id="FQXV01000002">
    <property type="protein sequence ID" value="SHH74227.1"/>
    <property type="molecule type" value="Genomic_DNA"/>
</dbReference>
<dbReference type="PROSITE" id="PS00154">
    <property type="entry name" value="ATPASE_E1_E2"/>
    <property type="match status" value="1"/>
</dbReference>
<keyword evidence="4" id="KW-0812">Transmembrane</keyword>
<dbReference type="Gene3D" id="3.40.1110.10">
    <property type="entry name" value="Calcium-transporting ATPase, cytoplasmic domain N"/>
    <property type="match status" value="1"/>
</dbReference>
<evidence type="ECO:0000256" key="6">
    <source>
        <dbReference type="ARBA" id="ARBA00022989"/>
    </source>
</evidence>
<keyword evidence="6" id="KW-1133">Transmembrane helix</keyword>
<keyword evidence="3" id="KW-0104">Cadmium</keyword>
<dbReference type="InterPro" id="IPR018303">
    <property type="entry name" value="ATPase_P-typ_P_site"/>
</dbReference>
<dbReference type="InterPro" id="IPR051014">
    <property type="entry name" value="Cation_Transport_ATPase_IB"/>
</dbReference>
<name>A0A1M5VG55_9FIRM</name>
<dbReference type="InterPro" id="IPR023299">
    <property type="entry name" value="ATPase_P-typ_cyto_dom_N"/>
</dbReference>
<keyword evidence="12" id="KW-1185">Reference proteome</keyword>
<dbReference type="InterPro" id="IPR001757">
    <property type="entry name" value="P_typ_ATPase"/>
</dbReference>
<dbReference type="InterPro" id="IPR036412">
    <property type="entry name" value="HAD-like_sf"/>
</dbReference>
<dbReference type="PRINTS" id="PR00119">
    <property type="entry name" value="CATATPASE"/>
</dbReference>
<dbReference type="InterPro" id="IPR008250">
    <property type="entry name" value="ATPase_P-typ_transduc_dom_A_sf"/>
</dbReference>
<dbReference type="SUPFAM" id="SSF81653">
    <property type="entry name" value="Calcium ATPase, transduction domain A"/>
    <property type="match status" value="1"/>
</dbReference>
<evidence type="ECO:0000313" key="11">
    <source>
        <dbReference type="EMBL" id="SHH74227.1"/>
    </source>
</evidence>
<dbReference type="Proteomes" id="UP000183995">
    <property type="component" value="Unassembled WGS sequence"/>
</dbReference>
<evidence type="ECO:0000256" key="4">
    <source>
        <dbReference type="ARBA" id="ARBA00022692"/>
    </source>
</evidence>
<dbReference type="GO" id="GO:0016887">
    <property type="term" value="F:ATP hydrolysis activity"/>
    <property type="evidence" value="ECO:0007669"/>
    <property type="project" value="InterPro"/>
</dbReference>
<evidence type="ECO:0000256" key="2">
    <source>
        <dbReference type="ARBA" id="ARBA00006024"/>
    </source>
</evidence>
<dbReference type="SFLD" id="SFLDF00027">
    <property type="entry name" value="p-type_atpase"/>
    <property type="match status" value="1"/>
</dbReference>
<organism evidence="11 12">
    <name type="scientific">Sporobacter termitidis DSM 10068</name>
    <dbReference type="NCBI Taxonomy" id="1123282"/>
    <lineage>
        <taxon>Bacteria</taxon>
        <taxon>Bacillati</taxon>
        <taxon>Bacillota</taxon>
        <taxon>Clostridia</taxon>
        <taxon>Eubacteriales</taxon>
        <taxon>Oscillospiraceae</taxon>
        <taxon>Sporobacter</taxon>
    </lineage>
</organism>
<sequence>MLVLHQLPGRFRAKHNRLYDKRLSQYINVYCDGLFGVTCCNANSRTATVLVVYDEKKTTADLLLQKIDAAIEIGAEKDRDWLDVFGHMLTAENRRDGARRKLFFYGLFYIALRTKQALFGKAPFSGGLRLLQAASVVTVTGGYPLLKNAYRALARPLPADPDKLLWAASQFFTFTRGSAKGVFLLWLKELSDYVKFSADADCFRILGQNLNKTFGLAVRITPDGKGFIPADRLDIGDVIEVGKGELVPARGVVAQGAAQVDGLYYAGHPMVRRCTPGQEVHEGMAVLDGKLAVRVTQAQKQPPAPDIKEEDVAAYRNTKAYSYRLTAPALGLSLLNALTTRSFSGALGMMMTLSPSSANAAFGTGIKNYAALLNKNHLYLRNPYIIEKLAGIRHVVFDKTGTLTRPKMTLCETAVYDRRYSGAALLSICAACEAGHYHPAASALREAAGAPDDGGVTESCLIPSRGIRARYNGLDVLIGNRQLMLASAVDISEGESLYERLAADYTPVFMAVDGRLAAIFALKEALRDSAPALIQKLKRLGVEVTLVTGDTEQRAKIAAGALGIDAVFSACAAGEKADIVRRLRETGAVMMVGDGVNDREAMRAADVSVSFVDAACDKVKLQSDCVIFERDMDRLPDLLTLSNKAYRCIGQSIAVSKGMNVLLGAMALLQRIDIYGAKSYNTINSIVSLLMNQRINFLSPGPGNR</sequence>
<comment type="subcellular location">
    <subcellularLocation>
        <location evidence="1">Membrane</location>
        <topology evidence="1">Multi-pass membrane protein</topology>
    </subcellularLocation>
</comment>
<evidence type="ECO:0000256" key="9">
    <source>
        <dbReference type="ARBA" id="ARBA00049338"/>
    </source>
</evidence>
<dbReference type="GO" id="GO:0005524">
    <property type="term" value="F:ATP binding"/>
    <property type="evidence" value="ECO:0007669"/>
    <property type="project" value="InterPro"/>
</dbReference>
<proteinExistence type="inferred from homology"/>
<dbReference type="PANTHER" id="PTHR48085">
    <property type="entry name" value="CADMIUM/ZINC-TRANSPORTING ATPASE HMA2-RELATED"/>
    <property type="match status" value="1"/>
</dbReference>
<evidence type="ECO:0000256" key="7">
    <source>
        <dbReference type="ARBA" id="ARBA00023136"/>
    </source>
</evidence>
<dbReference type="PANTHER" id="PTHR48085:SF5">
    <property type="entry name" value="CADMIUM_ZINC-TRANSPORTING ATPASE HMA4-RELATED"/>
    <property type="match status" value="1"/>
</dbReference>
<reference evidence="11 12" key="1">
    <citation type="submission" date="2016-11" db="EMBL/GenBank/DDBJ databases">
        <authorList>
            <person name="Jaros S."/>
            <person name="Januszkiewicz K."/>
            <person name="Wedrychowicz H."/>
        </authorList>
    </citation>
    <scope>NUCLEOTIDE SEQUENCE [LARGE SCALE GENOMIC DNA]</scope>
    <source>
        <strain evidence="11 12">DSM 10068</strain>
    </source>
</reference>
<gene>
    <name evidence="11" type="ORF">SAMN02745823_00813</name>
</gene>
<dbReference type="EC" id="7.2.2.21" evidence="8"/>